<name>A0A1E5E654_9VIBR</name>
<comment type="similarity">
    <text evidence="2">Belongs to the major facilitator superfamily. Organophosphate:Pi antiporter (OPA) (TC 2.A.1.4) family.</text>
</comment>
<keyword evidence="6 8" id="KW-0472">Membrane</keyword>
<comment type="caution">
    <text evidence="10">The sequence shown here is derived from an EMBL/GenBank/DDBJ whole genome shotgun (WGS) entry which is preliminary data.</text>
</comment>
<proteinExistence type="inferred from homology"/>
<feature type="domain" description="Major facilitator superfamily (MFS) profile" evidence="9">
    <location>
        <begin position="26"/>
        <end position="440"/>
    </location>
</feature>
<dbReference type="CDD" id="cd17345">
    <property type="entry name" value="MFS_GlpT"/>
    <property type="match status" value="1"/>
</dbReference>
<dbReference type="InterPro" id="IPR020846">
    <property type="entry name" value="MFS_dom"/>
</dbReference>
<evidence type="ECO:0000256" key="2">
    <source>
        <dbReference type="ARBA" id="ARBA00009598"/>
    </source>
</evidence>
<keyword evidence="11" id="KW-1185">Reference proteome</keyword>
<dbReference type="NCBIfam" id="NF008433">
    <property type="entry name" value="PRK11273.1"/>
    <property type="match status" value="1"/>
</dbReference>
<dbReference type="InterPro" id="IPR036259">
    <property type="entry name" value="MFS_trans_sf"/>
</dbReference>
<feature type="transmembrane region" description="Helical" evidence="8">
    <location>
        <begin position="122"/>
        <end position="142"/>
    </location>
</feature>
<evidence type="ECO:0000313" key="11">
    <source>
        <dbReference type="Proteomes" id="UP000094070"/>
    </source>
</evidence>
<dbReference type="Proteomes" id="UP000094070">
    <property type="component" value="Unassembled WGS sequence"/>
</dbReference>
<feature type="transmembrane region" description="Helical" evidence="8">
    <location>
        <begin position="294"/>
        <end position="313"/>
    </location>
</feature>
<accession>A0A1E5E654</accession>
<feature type="transmembrane region" description="Helical" evidence="8">
    <location>
        <begin position="354"/>
        <end position="374"/>
    </location>
</feature>
<dbReference type="Pfam" id="PF07690">
    <property type="entry name" value="MFS_1"/>
    <property type="match status" value="1"/>
</dbReference>
<feature type="transmembrane region" description="Helical" evidence="8">
    <location>
        <begin position="255"/>
        <end position="274"/>
    </location>
</feature>
<dbReference type="PROSITE" id="PS00942">
    <property type="entry name" value="GLPT"/>
    <property type="match status" value="1"/>
</dbReference>
<dbReference type="AlphaFoldDB" id="A0A1E5E654"/>
<dbReference type="GO" id="GO:0035435">
    <property type="term" value="P:phosphate ion transmembrane transport"/>
    <property type="evidence" value="ECO:0007669"/>
    <property type="project" value="TreeGrafter"/>
</dbReference>
<dbReference type="GO" id="GO:0061513">
    <property type="term" value="F:glucose 6-phosphate:phosphate antiporter activity"/>
    <property type="evidence" value="ECO:0007669"/>
    <property type="project" value="TreeGrafter"/>
</dbReference>
<dbReference type="NCBIfam" id="TIGR00712">
    <property type="entry name" value="glpT"/>
    <property type="match status" value="1"/>
</dbReference>
<organism evidence="10 11">
    <name type="scientific">Vibrio rumoiensis 1S-45</name>
    <dbReference type="NCBI Taxonomy" id="1188252"/>
    <lineage>
        <taxon>Bacteria</taxon>
        <taxon>Pseudomonadati</taxon>
        <taxon>Pseudomonadota</taxon>
        <taxon>Gammaproteobacteria</taxon>
        <taxon>Vibrionales</taxon>
        <taxon>Vibrionaceae</taxon>
        <taxon>Vibrio</taxon>
    </lineage>
</organism>
<dbReference type="OrthoDB" id="9766638at2"/>
<gene>
    <name evidence="10" type="ORF">A1QC_04225</name>
</gene>
<dbReference type="InterPro" id="IPR000849">
    <property type="entry name" value="Sugar_P_transporter"/>
</dbReference>
<dbReference type="GO" id="GO:0005886">
    <property type="term" value="C:plasma membrane"/>
    <property type="evidence" value="ECO:0007669"/>
    <property type="project" value="UniProtKB-SubCell"/>
</dbReference>
<dbReference type="PANTHER" id="PTHR43826:SF6">
    <property type="entry name" value="GLYCEROL-3-PHOSPHATE TRANSPORTER"/>
    <property type="match status" value="1"/>
</dbReference>
<evidence type="ECO:0000256" key="4">
    <source>
        <dbReference type="ARBA" id="ARBA00022692"/>
    </source>
</evidence>
<dbReference type="EMBL" id="AJYK02000008">
    <property type="protein sequence ID" value="OEF29458.1"/>
    <property type="molecule type" value="Genomic_DNA"/>
</dbReference>
<evidence type="ECO:0000256" key="1">
    <source>
        <dbReference type="ARBA" id="ARBA00004651"/>
    </source>
</evidence>
<dbReference type="PIRSF" id="PIRSF002808">
    <property type="entry name" value="Hexose_phosphate_transp"/>
    <property type="match status" value="1"/>
</dbReference>
<evidence type="ECO:0000256" key="5">
    <source>
        <dbReference type="ARBA" id="ARBA00022989"/>
    </source>
</evidence>
<feature type="transmembrane region" description="Helical" evidence="8">
    <location>
        <begin position="94"/>
        <end position="116"/>
    </location>
</feature>
<dbReference type="eggNOG" id="COG2271">
    <property type="taxonomic scope" value="Bacteria"/>
</dbReference>
<dbReference type="NCBIfam" id="TIGR00881">
    <property type="entry name" value="2A0104"/>
    <property type="match status" value="1"/>
</dbReference>
<evidence type="ECO:0000256" key="7">
    <source>
        <dbReference type="NCBIfam" id="TIGR00712"/>
    </source>
</evidence>
<evidence type="ECO:0000313" key="10">
    <source>
        <dbReference type="EMBL" id="OEF29458.1"/>
    </source>
</evidence>
<feature type="transmembrane region" description="Helical" evidence="8">
    <location>
        <begin position="26"/>
        <end position="44"/>
    </location>
</feature>
<evidence type="ECO:0000259" key="9">
    <source>
        <dbReference type="PROSITE" id="PS50850"/>
    </source>
</evidence>
<dbReference type="InterPro" id="IPR005267">
    <property type="entry name" value="G3P_transporter"/>
</dbReference>
<evidence type="ECO:0000256" key="3">
    <source>
        <dbReference type="ARBA" id="ARBA00022475"/>
    </source>
</evidence>
<comment type="subcellular location">
    <subcellularLocation>
        <location evidence="1">Cell membrane</location>
        <topology evidence="1">Multi-pass membrane protein</topology>
    </subcellularLocation>
</comment>
<dbReference type="InterPro" id="IPR021159">
    <property type="entry name" value="Sugar-P_transporter_CS"/>
</dbReference>
<dbReference type="InterPro" id="IPR011701">
    <property type="entry name" value="MFS"/>
</dbReference>
<dbReference type="InterPro" id="IPR051337">
    <property type="entry name" value="OPA_Antiporter"/>
</dbReference>
<keyword evidence="3" id="KW-1003">Cell membrane</keyword>
<dbReference type="GO" id="GO:0015169">
    <property type="term" value="F:glycerol-3-phosphate transmembrane transporter activity"/>
    <property type="evidence" value="ECO:0007669"/>
    <property type="project" value="UniProtKB-UniRule"/>
</dbReference>
<feature type="transmembrane region" description="Helical" evidence="8">
    <location>
        <begin position="163"/>
        <end position="183"/>
    </location>
</feature>
<feature type="transmembrane region" description="Helical" evidence="8">
    <location>
        <begin position="325"/>
        <end position="342"/>
    </location>
</feature>
<feature type="transmembrane region" description="Helical" evidence="8">
    <location>
        <begin position="386"/>
        <end position="405"/>
    </location>
</feature>
<evidence type="ECO:0000256" key="8">
    <source>
        <dbReference type="SAM" id="Phobius"/>
    </source>
</evidence>
<sequence>MIHIFKPKAHIERLADDKISSTYTRLRWQLFLGIFFGYAGYYLVRKNFSLAMPYLIEEGFTRGQLGVALSAVSIAYGLSKFLMGSVSDRSNPRYFLTVGLVMSSLIMLCFGFMPWATGSVTAMFILLFLNGWFQGMGWPGCGRTMVHWWSKKERGEIVSVWNVAHNVGGGLIGPLFLVGLWAFNDDWRSAFYVPAFAALLVAFYIWLTVRDTPQSCGLPPIEEYKNDYPEDYSKEHEKELSAKEIFFQFVFNNPVLWIIAVANAFVYLIRYGVLDWAPVYLGEVKHFTVDKSSWAYFLYEWAGIPGTLLCGWISDKLFKGKRAPAGILFMVLVTIAVLVYWFNPPGQPTIDMLALITIGFLIYGPVMLIGLYALELVPKKAAGTAAGLTGLFGYLGGAVAANAVLGYTVDHFGWDGGFMVLTAACVISIICFIVAHFGEGKYRGENSLKVKVS</sequence>
<protein>
    <recommendedName>
        <fullName evidence="7">Glycerol-3-phosphate transporter</fullName>
    </recommendedName>
</protein>
<dbReference type="STRING" id="1188252.A1QC_04225"/>
<evidence type="ECO:0000256" key="6">
    <source>
        <dbReference type="ARBA" id="ARBA00023136"/>
    </source>
</evidence>
<feature type="transmembrane region" description="Helical" evidence="8">
    <location>
        <begin position="417"/>
        <end position="438"/>
    </location>
</feature>
<dbReference type="PANTHER" id="PTHR43826">
    <property type="entry name" value="GLUCOSE-6-PHOSPHATE EXCHANGER SLC37A4"/>
    <property type="match status" value="1"/>
</dbReference>
<dbReference type="PROSITE" id="PS50850">
    <property type="entry name" value="MFS"/>
    <property type="match status" value="1"/>
</dbReference>
<dbReference type="SUPFAM" id="SSF103473">
    <property type="entry name" value="MFS general substrate transporter"/>
    <property type="match status" value="1"/>
</dbReference>
<dbReference type="Gene3D" id="1.20.1250.20">
    <property type="entry name" value="MFS general substrate transporter like domains"/>
    <property type="match status" value="2"/>
</dbReference>
<keyword evidence="5 8" id="KW-1133">Transmembrane helix</keyword>
<feature type="transmembrane region" description="Helical" evidence="8">
    <location>
        <begin position="64"/>
        <end position="82"/>
    </location>
</feature>
<dbReference type="FunFam" id="1.20.1250.20:FF:000007">
    <property type="entry name" value="Glycerol-3-phosphate transporter"/>
    <property type="match status" value="1"/>
</dbReference>
<reference evidence="10 11" key="1">
    <citation type="journal article" date="2012" name="Science">
        <title>Ecological populations of bacteria act as socially cohesive units of antibiotic production and resistance.</title>
        <authorList>
            <person name="Cordero O.X."/>
            <person name="Wildschutte H."/>
            <person name="Kirkup B."/>
            <person name="Proehl S."/>
            <person name="Ngo L."/>
            <person name="Hussain F."/>
            <person name="Le Roux F."/>
            <person name="Mincer T."/>
            <person name="Polz M.F."/>
        </authorList>
    </citation>
    <scope>NUCLEOTIDE SEQUENCE [LARGE SCALE GENOMIC DNA]</scope>
    <source>
        <strain evidence="10 11">1S-45</strain>
    </source>
</reference>
<feature type="transmembrane region" description="Helical" evidence="8">
    <location>
        <begin position="189"/>
        <end position="207"/>
    </location>
</feature>
<keyword evidence="4 8" id="KW-0812">Transmembrane</keyword>
<dbReference type="RefSeq" id="WP_017026653.1">
    <property type="nucleotide sequence ID" value="NZ_AJYK02000008.1"/>
</dbReference>